<dbReference type="Gene3D" id="3.90.1150.10">
    <property type="entry name" value="Aspartate Aminotransferase, domain 1"/>
    <property type="match status" value="1"/>
</dbReference>
<keyword evidence="2" id="KW-0808">Transferase</keyword>
<organism evidence="6 7">
    <name type="scientific">candidate division WOR-1 bacterium RIFOXYC12_FULL_54_18</name>
    <dbReference type="NCBI Taxonomy" id="1802584"/>
    <lineage>
        <taxon>Bacteria</taxon>
        <taxon>Bacillati</taxon>
        <taxon>Saganbacteria</taxon>
    </lineage>
</organism>
<dbReference type="Proteomes" id="UP000178602">
    <property type="component" value="Unassembled WGS sequence"/>
</dbReference>
<sequence length="386" mass="42169">MLEFIDQGLAELKQAGLRRSVKTANTSGRLIEIDGKKLLNFCSNNYLGLAHHPKVIERATIALKEFGAGATGSPLICGWTKYHEGLTKKLAAYKNREAATLFPTGYQANLGTITALTTEEDTIIIDRLNHASIIDACRLSKAKLQVYKHRDLASLEAVLKRSAKFKKRLIVTDIVFSMDGDLALLAEIVELARKYNAITMADYAHATGVVELPGEPEIIMGTLSKALGSLGGFIAGDAKLIDFLRNKARSYIYSTALPPSACAAALAALEVIETEPGRKKRLQQNICLANTLLGNLRLNVAVSKEPRRSASGSLEQQSPIFPIIIGNNERTMRVSQQLFDRGFFVSAIRPPTVPDGEARLRITITSEHTKEEIECLASSLRELIPA</sequence>
<dbReference type="PANTHER" id="PTHR13693">
    <property type="entry name" value="CLASS II AMINOTRANSFERASE/8-AMINO-7-OXONONANOATE SYNTHASE"/>
    <property type="match status" value="1"/>
</dbReference>
<dbReference type="InterPro" id="IPR015421">
    <property type="entry name" value="PyrdxlP-dep_Trfase_major"/>
</dbReference>
<dbReference type="SUPFAM" id="SSF53383">
    <property type="entry name" value="PLP-dependent transferases"/>
    <property type="match status" value="1"/>
</dbReference>
<dbReference type="GO" id="GO:0030170">
    <property type="term" value="F:pyridoxal phosphate binding"/>
    <property type="evidence" value="ECO:0007669"/>
    <property type="project" value="InterPro"/>
</dbReference>
<evidence type="ECO:0000256" key="4">
    <source>
        <dbReference type="RuleBase" id="RU003693"/>
    </source>
</evidence>
<dbReference type="PROSITE" id="PS00599">
    <property type="entry name" value="AA_TRANSFER_CLASS_2"/>
    <property type="match status" value="1"/>
</dbReference>
<dbReference type="InterPro" id="IPR004839">
    <property type="entry name" value="Aminotransferase_I/II_large"/>
</dbReference>
<dbReference type="CDD" id="cd06454">
    <property type="entry name" value="KBL_like"/>
    <property type="match status" value="1"/>
</dbReference>
<evidence type="ECO:0000256" key="2">
    <source>
        <dbReference type="ARBA" id="ARBA00022679"/>
    </source>
</evidence>
<dbReference type="Gene3D" id="3.40.640.10">
    <property type="entry name" value="Type I PLP-dependent aspartate aminotransferase-like (Major domain)"/>
    <property type="match status" value="1"/>
</dbReference>
<dbReference type="InterPro" id="IPR050087">
    <property type="entry name" value="AON_synthase_class-II"/>
</dbReference>
<dbReference type="Pfam" id="PF00155">
    <property type="entry name" value="Aminotran_1_2"/>
    <property type="match status" value="1"/>
</dbReference>
<keyword evidence="3 4" id="KW-0663">Pyridoxal phosphate</keyword>
<dbReference type="InterPro" id="IPR001917">
    <property type="entry name" value="Aminotrans_II_pyridoxalP_BS"/>
</dbReference>
<feature type="domain" description="Aminotransferase class I/classII large" evidence="5">
    <location>
        <begin position="37"/>
        <end position="379"/>
    </location>
</feature>
<comment type="similarity">
    <text evidence="4">Belongs to the class-II pyridoxal-phosphate-dependent aminotransferase family.</text>
</comment>
<dbReference type="InterPro" id="IPR015424">
    <property type="entry name" value="PyrdxlP-dep_Trfase"/>
</dbReference>
<protein>
    <recommendedName>
        <fullName evidence="5">Aminotransferase class I/classII large domain-containing protein</fullName>
    </recommendedName>
</protein>
<evidence type="ECO:0000313" key="7">
    <source>
        <dbReference type="Proteomes" id="UP000178602"/>
    </source>
</evidence>
<name>A0A1F4T837_UNCSA</name>
<dbReference type="AlphaFoldDB" id="A0A1F4T837"/>
<reference evidence="6 7" key="1">
    <citation type="journal article" date="2016" name="Nat. Commun.">
        <title>Thousands of microbial genomes shed light on interconnected biogeochemical processes in an aquifer system.</title>
        <authorList>
            <person name="Anantharaman K."/>
            <person name="Brown C.T."/>
            <person name="Hug L.A."/>
            <person name="Sharon I."/>
            <person name="Castelle C.J."/>
            <person name="Probst A.J."/>
            <person name="Thomas B.C."/>
            <person name="Singh A."/>
            <person name="Wilkins M.J."/>
            <person name="Karaoz U."/>
            <person name="Brodie E.L."/>
            <person name="Williams K.H."/>
            <person name="Hubbard S.S."/>
            <person name="Banfield J.F."/>
        </authorList>
    </citation>
    <scope>NUCLEOTIDE SEQUENCE [LARGE SCALE GENOMIC DNA]</scope>
</reference>
<dbReference type="EMBL" id="MEUG01000001">
    <property type="protein sequence ID" value="OGC28700.1"/>
    <property type="molecule type" value="Genomic_DNA"/>
</dbReference>
<comment type="caution">
    <text evidence="6">The sequence shown here is derived from an EMBL/GenBank/DDBJ whole genome shotgun (WGS) entry which is preliminary data.</text>
</comment>
<proteinExistence type="inferred from homology"/>
<gene>
    <name evidence="6" type="ORF">A3K49_07085</name>
</gene>
<evidence type="ECO:0000259" key="5">
    <source>
        <dbReference type="Pfam" id="PF00155"/>
    </source>
</evidence>
<evidence type="ECO:0000256" key="1">
    <source>
        <dbReference type="ARBA" id="ARBA00001933"/>
    </source>
</evidence>
<evidence type="ECO:0000256" key="3">
    <source>
        <dbReference type="ARBA" id="ARBA00022898"/>
    </source>
</evidence>
<dbReference type="GO" id="GO:0016740">
    <property type="term" value="F:transferase activity"/>
    <property type="evidence" value="ECO:0007669"/>
    <property type="project" value="UniProtKB-KW"/>
</dbReference>
<dbReference type="InterPro" id="IPR015422">
    <property type="entry name" value="PyrdxlP-dep_Trfase_small"/>
</dbReference>
<evidence type="ECO:0000313" key="6">
    <source>
        <dbReference type="EMBL" id="OGC28700.1"/>
    </source>
</evidence>
<accession>A0A1F4T837</accession>
<comment type="cofactor">
    <cofactor evidence="1 4">
        <name>pyridoxal 5'-phosphate</name>
        <dbReference type="ChEBI" id="CHEBI:597326"/>
    </cofactor>
</comment>